<sequence>MKHDTLGEIQRLEGGIFDGVATVRLGRRDIKIQMSCDDQPFETTLELAADVARRLPELDEDAKRVAVADLREVYNNGWNRYDEVQEDGSLEAVSNPPLSEAEFEARLSLDAVNVTGDSMLEFFYDDRGMFWGHAVVVRSSSGVDLREAHAELFG</sequence>
<evidence type="ECO:0000313" key="2">
    <source>
        <dbReference type="EMBL" id="QEH34922.1"/>
    </source>
</evidence>
<organism evidence="2 3">
    <name type="scientific">Aquisphaera giovannonii</name>
    <dbReference type="NCBI Taxonomy" id="406548"/>
    <lineage>
        <taxon>Bacteria</taxon>
        <taxon>Pseudomonadati</taxon>
        <taxon>Planctomycetota</taxon>
        <taxon>Planctomycetia</taxon>
        <taxon>Isosphaerales</taxon>
        <taxon>Isosphaeraceae</taxon>
        <taxon>Aquisphaera</taxon>
    </lineage>
</organism>
<dbReference type="EMBL" id="CP042997">
    <property type="protein sequence ID" value="QEH34922.1"/>
    <property type="molecule type" value="Genomic_DNA"/>
</dbReference>
<dbReference type="RefSeq" id="WP_148594782.1">
    <property type="nucleotide sequence ID" value="NZ_CP042997.1"/>
</dbReference>
<dbReference type="AlphaFoldDB" id="A0A5B9W2V5"/>
<dbReference type="KEGG" id="agv:OJF2_34670"/>
<gene>
    <name evidence="2" type="ORF">OJF2_34670</name>
</gene>
<proteinExistence type="predicted"/>
<protein>
    <recommendedName>
        <fullName evidence="1">DUF2262 domain-containing protein</fullName>
    </recommendedName>
</protein>
<reference evidence="2 3" key="1">
    <citation type="submission" date="2019-08" db="EMBL/GenBank/DDBJ databases">
        <title>Deep-cultivation of Planctomycetes and their phenomic and genomic characterization uncovers novel biology.</title>
        <authorList>
            <person name="Wiegand S."/>
            <person name="Jogler M."/>
            <person name="Boedeker C."/>
            <person name="Pinto D."/>
            <person name="Vollmers J."/>
            <person name="Rivas-Marin E."/>
            <person name="Kohn T."/>
            <person name="Peeters S.H."/>
            <person name="Heuer A."/>
            <person name="Rast P."/>
            <person name="Oberbeckmann S."/>
            <person name="Bunk B."/>
            <person name="Jeske O."/>
            <person name="Meyerdierks A."/>
            <person name="Storesund J.E."/>
            <person name="Kallscheuer N."/>
            <person name="Luecker S."/>
            <person name="Lage O.M."/>
            <person name="Pohl T."/>
            <person name="Merkel B.J."/>
            <person name="Hornburger P."/>
            <person name="Mueller R.-W."/>
            <person name="Bruemmer F."/>
            <person name="Labrenz M."/>
            <person name="Spormann A.M."/>
            <person name="Op den Camp H."/>
            <person name="Overmann J."/>
            <person name="Amann R."/>
            <person name="Jetten M.S.M."/>
            <person name="Mascher T."/>
            <person name="Medema M.H."/>
            <person name="Devos D.P."/>
            <person name="Kaster A.-K."/>
            <person name="Ovreas L."/>
            <person name="Rohde M."/>
            <person name="Galperin M.Y."/>
            <person name="Jogler C."/>
        </authorList>
    </citation>
    <scope>NUCLEOTIDE SEQUENCE [LARGE SCALE GENOMIC DNA]</scope>
    <source>
        <strain evidence="2 3">OJF2</strain>
    </source>
</reference>
<dbReference type="Proteomes" id="UP000324233">
    <property type="component" value="Chromosome"/>
</dbReference>
<dbReference type="OrthoDB" id="1151029at2"/>
<dbReference type="InterPro" id="IPR019260">
    <property type="entry name" value="DUF2262"/>
</dbReference>
<keyword evidence="3" id="KW-1185">Reference proteome</keyword>
<dbReference type="Pfam" id="PF10020">
    <property type="entry name" value="DUF2262"/>
    <property type="match status" value="1"/>
</dbReference>
<evidence type="ECO:0000259" key="1">
    <source>
        <dbReference type="Pfam" id="PF10020"/>
    </source>
</evidence>
<feature type="domain" description="DUF2262" evidence="1">
    <location>
        <begin position="16"/>
        <end position="147"/>
    </location>
</feature>
<name>A0A5B9W2V5_9BACT</name>
<evidence type="ECO:0000313" key="3">
    <source>
        <dbReference type="Proteomes" id="UP000324233"/>
    </source>
</evidence>
<accession>A0A5B9W2V5</accession>